<evidence type="ECO:0000313" key="2">
    <source>
        <dbReference type="EMBL" id="NUU91499.1"/>
    </source>
</evidence>
<keyword evidence="1" id="KW-0812">Transmembrane</keyword>
<evidence type="ECO:0000256" key="1">
    <source>
        <dbReference type="SAM" id="Phobius"/>
    </source>
</evidence>
<proteinExistence type="predicted"/>
<keyword evidence="1" id="KW-1133">Transmembrane helix</keyword>
<dbReference type="AlphaFoldDB" id="A0A6M2F776"/>
<feature type="transmembrane region" description="Helical" evidence="1">
    <location>
        <begin position="68"/>
        <end position="88"/>
    </location>
</feature>
<sequence length="114" mass="13456">MEMLPEGPRYMPVIMGTLMLVLLWRLWQVEGGISPRDWLEGMRGMLLLEGMVIRRMRRKDQIRQVVQSFLPVKLGVLVVLCRGVNYMFQRGMLQVYLLKLLWKLLLPRICIPET</sequence>
<feature type="transmembrane region" description="Helical" evidence="1">
    <location>
        <begin position="7"/>
        <end position="26"/>
    </location>
</feature>
<protein>
    <submittedName>
        <fullName evidence="2">Uncharacterized protein</fullName>
    </submittedName>
</protein>
<organism evidence="2">
    <name type="scientific">Populus davidiana</name>
    <dbReference type="NCBI Taxonomy" id="266767"/>
    <lineage>
        <taxon>Eukaryota</taxon>
        <taxon>Viridiplantae</taxon>
        <taxon>Streptophyta</taxon>
        <taxon>Embryophyta</taxon>
        <taxon>Tracheophyta</taxon>
        <taxon>Spermatophyta</taxon>
        <taxon>Magnoliopsida</taxon>
        <taxon>eudicotyledons</taxon>
        <taxon>Gunneridae</taxon>
        <taxon>Pentapetalae</taxon>
        <taxon>rosids</taxon>
        <taxon>fabids</taxon>
        <taxon>Malpighiales</taxon>
        <taxon>Salicaceae</taxon>
        <taxon>Saliceae</taxon>
        <taxon>Populus</taxon>
    </lineage>
</organism>
<dbReference type="EMBL" id="GILB01011166">
    <property type="protein sequence ID" value="NUU91499.1"/>
    <property type="molecule type" value="Transcribed_RNA"/>
</dbReference>
<accession>A0A6M2F776</accession>
<name>A0A6M2F776_9ROSI</name>
<reference evidence="2" key="1">
    <citation type="submission" date="2020-03" db="EMBL/GenBank/DDBJ databases">
        <authorList>
            <person name="Zhang R."/>
        </authorList>
    </citation>
    <scope>NUCLEOTIDE SEQUENCE</scope>
</reference>
<keyword evidence="1" id="KW-0472">Membrane</keyword>